<feature type="non-terminal residue" evidence="3">
    <location>
        <position position="1"/>
    </location>
</feature>
<feature type="region of interest" description="Disordered" evidence="2">
    <location>
        <begin position="559"/>
        <end position="583"/>
    </location>
</feature>
<feature type="compositionally biased region" description="Polar residues" evidence="2">
    <location>
        <begin position="559"/>
        <end position="580"/>
    </location>
</feature>
<feature type="compositionally biased region" description="Low complexity" evidence="2">
    <location>
        <begin position="706"/>
        <end position="754"/>
    </location>
</feature>
<dbReference type="PANTHER" id="PTHR37988:SF1">
    <property type="entry name" value="UPF0592 MEMBRANE PROTEIN C7D4.03C"/>
    <property type="match status" value="1"/>
</dbReference>
<feature type="coiled-coil region" evidence="1">
    <location>
        <begin position="824"/>
        <end position="855"/>
    </location>
</feature>
<dbReference type="Proteomes" id="UP001153365">
    <property type="component" value="Unassembled WGS sequence"/>
</dbReference>
<evidence type="ECO:0000256" key="1">
    <source>
        <dbReference type="SAM" id="Coils"/>
    </source>
</evidence>
<sequence>HRKILFGWLELIFNELREPQPVSRGTCLDGAAGILESPFLASHLLSSNIEDVKLYRSNLVSVLNFAIDKLNDKAVYANTLVFAGRMLSLALFRIEGVGRKLLRALPPVKRMSMRRLLDEMANNQISESLSQPPNMLPFPAYLRELCFSMDLNSYCKVFSSTSVENDSLLVQEGDLTVEMSGNWLIRWTASDSDLPFAFYRAYHRQLATYLRPQPSGIVNPSTLISMPGFLFIAASFLDKCDSLVHRSLRSVTTLGPNANNFNAGESANLAMGAKPKVLELAHRRLVSTALDIVGGPPRSMTTDGRSRETKLDESGQRRCFFGGLLNLWIRAISKRTSMWDTRSVFLLLDLLDGLFYTVLYTAPTNPSSPSQSNLENADPSVPQLVESSLDLFDLGFILTVVRKILVTADNTVCVMRAIAFVYSQFEVLTAKTPILEELCLETLLEPAIFQHLFLHWNSGVRGYYMRLLVWRLSRLGGIARPPKSKEVIKIILTFNSRLDAVRNRHDELSPEAEFLGASQDEYRKKRSTICSTRGVSDQPWAIGELPAEVVCEEAVNASNDDQITSGRSPGNESQQNSTGDKPSVAKVVSWLRVVKRLGGGNSLKAVTNKGRGDVRRGGPIGEEGSESQLDKVDEKIQLDELSEIENQRSQASSEERFENQDAIERKPGKSDSSPRSSIGQSPDSPTFFKFEFEIGADIPRSDSFDTPVSTPAPSEESPSSNAVNSTNGQNNNSGNGNSSSSGHQGRVSSRFSKRASLLPPAALSMLKENEAFPDVPSLPSQYKNSQKQKEIDEVDSVYPKKLHQYAIRALVEYEQSLEEEFEWKEKLKEEEMLMIEEEEEERKQQQHQGGELESIVPRLAVSWPLSFSEDE</sequence>
<dbReference type="EMBL" id="CALTRL010006166">
    <property type="protein sequence ID" value="CAH7689971.1"/>
    <property type="molecule type" value="Genomic_DNA"/>
</dbReference>
<dbReference type="Pfam" id="PF08578">
    <property type="entry name" value="DUF1765"/>
    <property type="match status" value="1"/>
</dbReference>
<protein>
    <submittedName>
        <fullName evidence="3">Uncharacterized protein</fullName>
    </submittedName>
</protein>
<accession>A0AAV0BU43</accession>
<proteinExistence type="predicted"/>
<feature type="compositionally biased region" description="Basic and acidic residues" evidence="2">
    <location>
        <begin position="653"/>
        <end position="669"/>
    </location>
</feature>
<gene>
    <name evidence="3" type="ORF">PPACK8108_LOCUS25169</name>
</gene>
<feature type="compositionally biased region" description="Polar residues" evidence="2">
    <location>
        <begin position="670"/>
        <end position="684"/>
    </location>
</feature>
<feature type="region of interest" description="Disordered" evidence="2">
    <location>
        <begin position="644"/>
        <end position="754"/>
    </location>
</feature>
<comment type="caution">
    <text evidence="3">The sequence shown here is derived from an EMBL/GenBank/DDBJ whole genome shotgun (WGS) entry which is preliminary data.</text>
</comment>
<organism evidence="3 4">
    <name type="scientific">Phakopsora pachyrhizi</name>
    <name type="common">Asian soybean rust disease fungus</name>
    <dbReference type="NCBI Taxonomy" id="170000"/>
    <lineage>
        <taxon>Eukaryota</taxon>
        <taxon>Fungi</taxon>
        <taxon>Dikarya</taxon>
        <taxon>Basidiomycota</taxon>
        <taxon>Pucciniomycotina</taxon>
        <taxon>Pucciniomycetes</taxon>
        <taxon>Pucciniales</taxon>
        <taxon>Phakopsoraceae</taxon>
        <taxon>Phakopsora</taxon>
    </lineage>
</organism>
<feature type="region of interest" description="Disordered" evidence="2">
    <location>
        <begin position="602"/>
        <end position="630"/>
    </location>
</feature>
<evidence type="ECO:0000313" key="4">
    <source>
        <dbReference type="Proteomes" id="UP001153365"/>
    </source>
</evidence>
<dbReference type="PANTHER" id="PTHR37988">
    <property type="entry name" value="UPF0592 MEMBRANE PROTEIN C7D4.03C"/>
    <property type="match status" value="1"/>
</dbReference>
<keyword evidence="4" id="KW-1185">Reference proteome</keyword>
<reference evidence="3" key="1">
    <citation type="submission" date="2022-06" db="EMBL/GenBank/DDBJ databases">
        <authorList>
            <consortium name="SYNGENTA / RWTH Aachen University"/>
        </authorList>
    </citation>
    <scope>NUCLEOTIDE SEQUENCE</scope>
</reference>
<name>A0AAV0BU43_PHAPC</name>
<feature type="region of interest" description="Disordered" evidence="2">
    <location>
        <begin position="771"/>
        <end position="791"/>
    </location>
</feature>
<evidence type="ECO:0000313" key="3">
    <source>
        <dbReference type="EMBL" id="CAH7689971.1"/>
    </source>
</evidence>
<evidence type="ECO:0000256" key="2">
    <source>
        <dbReference type="SAM" id="MobiDB-lite"/>
    </source>
</evidence>
<dbReference type="AlphaFoldDB" id="A0AAV0BU43"/>
<keyword evidence="1" id="KW-0175">Coiled coil</keyword>
<dbReference type="InterPro" id="IPR013887">
    <property type="entry name" value="UPF0592"/>
</dbReference>